<evidence type="ECO:0000313" key="4">
    <source>
        <dbReference type="Proteomes" id="UP000176800"/>
    </source>
</evidence>
<dbReference type="SUPFAM" id="SSF51283">
    <property type="entry name" value="dUTPase-like"/>
    <property type="match status" value="1"/>
</dbReference>
<reference evidence="3 4" key="1">
    <citation type="journal article" date="2016" name="Nat. Commun.">
        <title>Thousands of microbial genomes shed light on interconnected biogeochemical processes in an aquifer system.</title>
        <authorList>
            <person name="Anantharaman K."/>
            <person name="Brown C.T."/>
            <person name="Hug L.A."/>
            <person name="Sharon I."/>
            <person name="Castelle C.J."/>
            <person name="Probst A.J."/>
            <person name="Thomas B.C."/>
            <person name="Singh A."/>
            <person name="Wilkins M.J."/>
            <person name="Karaoz U."/>
            <person name="Brodie E.L."/>
            <person name="Williams K.H."/>
            <person name="Hubbard S.S."/>
            <person name="Banfield J.F."/>
        </authorList>
    </citation>
    <scope>NUCLEOTIDE SEQUENCE [LARGE SCALE GENOMIC DNA]</scope>
</reference>
<dbReference type="PANTHER" id="PTHR42680">
    <property type="entry name" value="DCTP DEAMINASE"/>
    <property type="match status" value="1"/>
</dbReference>
<name>A0A1G2U1H5_9BACT</name>
<dbReference type="Pfam" id="PF22769">
    <property type="entry name" value="DCD"/>
    <property type="match status" value="1"/>
</dbReference>
<evidence type="ECO:0000313" key="3">
    <source>
        <dbReference type="EMBL" id="OHB03333.1"/>
    </source>
</evidence>
<dbReference type="InterPro" id="IPR011962">
    <property type="entry name" value="dCTP_deaminase"/>
</dbReference>
<dbReference type="Gene3D" id="2.70.40.10">
    <property type="match status" value="1"/>
</dbReference>
<dbReference type="InterPro" id="IPR036157">
    <property type="entry name" value="dUTPase-like_sf"/>
</dbReference>
<comment type="caution">
    <text evidence="3">The sequence shown here is derived from an EMBL/GenBank/DDBJ whole genome shotgun (WGS) entry which is preliminary data.</text>
</comment>
<sequence>MALSDKDILKHLKLGNIIIEPFKKENLATSSYDVSIGEWYFREHKQSLNVYNIYNKEHTDKVWGTKPQKARLAKNVLKDFEFTGIKPNDKVILVSPGETILAHTEEFIGGKNKITTMMKARSSMGRNFIEICKCAGWGDVGYTNRWTMEITNNSRFHTIPLVVGRRVAQIIFFYVGPVLADDYTKSGKYQSSTNIKKMRQEWDPMTMLPKLYKDRETKD</sequence>
<keyword evidence="1" id="KW-0378">Hydrolase</keyword>
<keyword evidence="2" id="KW-0546">Nucleotide metabolism</keyword>
<dbReference type="CDD" id="cd07557">
    <property type="entry name" value="trimeric_dUTPase"/>
    <property type="match status" value="1"/>
</dbReference>
<gene>
    <name evidence="3" type="ORF">A3B14_00270</name>
</gene>
<dbReference type="InterPro" id="IPR033704">
    <property type="entry name" value="dUTPase_trimeric"/>
</dbReference>
<dbReference type="NCBIfam" id="TIGR02274">
    <property type="entry name" value="dCTP_deam"/>
    <property type="match status" value="1"/>
</dbReference>
<evidence type="ECO:0000256" key="2">
    <source>
        <dbReference type="ARBA" id="ARBA00023080"/>
    </source>
</evidence>
<dbReference type="EMBL" id="MHWE01000019">
    <property type="protein sequence ID" value="OHB03333.1"/>
    <property type="molecule type" value="Genomic_DNA"/>
</dbReference>
<dbReference type="PANTHER" id="PTHR42680:SF2">
    <property type="entry name" value="DCTP DEAMINASE"/>
    <property type="match status" value="1"/>
</dbReference>
<dbReference type="GO" id="GO:0008829">
    <property type="term" value="F:dCTP deaminase activity"/>
    <property type="evidence" value="ECO:0007669"/>
    <property type="project" value="InterPro"/>
</dbReference>
<dbReference type="Proteomes" id="UP000176800">
    <property type="component" value="Unassembled WGS sequence"/>
</dbReference>
<proteinExistence type="predicted"/>
<accession>A0A1G2U1H5</accession>
<organism evidence="3 4">
    <name type="scientific">Candidatus Zambryskibacteria bacterium RIFCSPLOWO2_01_FULL_45_21</name>
    <dbReference type="NCBI Taxonomy" id="1802761"/>
    <lineage>
        <taxon>Bacteria</taxon>
        <taxon>Candidatus Zambryskiibacteriota</taxon>
    </lineage>
</organism>
<dbReference type="AlphaFoldDB" id="A0A1G2U1H5"/>
<protein>
    <submittedName>
        <fullName evidence="3">dCTP deaminase</fullName>
    </submittedName>
</protein>
<dbReference type="GO" id="GO:0006229">
    <property type="term" value="P:dUTP biosynthetic process"/>
    <property type="evidence" value="ECO:0007669"/>
    <property type="project" value="InterPro"/>
</dbReference>
<evidence type="ECO:0000256" key="1">
    <source>
        <dbReference type="ARBA" id="ARBA00022801"/>
    </source>
</evidence>